<sequence length="109" mass="12370">MYSIYSLVSAMRGIGENGVADAIDMEKHPACRILARYISKQSLVSALPWMTSYLYRAGLIKETKFTYVSTLDEMKEAVCNDYRKLEAFADILCKNIVTTDIGRAIIRDY</sequence>
<proteinExistence type="predicted"/>
<organism evidence="1">
    <name type="scientific">Amphimedon queenslandica</name>
    <name type="common">Sponge</name>
    <dbReference type="NCBI Taxonomy" id="400682"/>
    <lineage>
        <taxon>Eukaryota</taxon>
        <taxon>Metazoa</taxon>
        <taxon>Porifera</taxon>
        <taxon>Demospongiae</taxon>
        <taxon>Heteroscleromorpha</taxon>
        <taxon>Haplosclerida</taxon>
        <taxon>Niphatidae</taxon>
        <taxon>Amphimedon</taxon>
    </lineage>
</organism>
<dbReference type="InParanoid" id="A0A1X7T6Q2"/>
<name>A0A1X7T6Q2_AMPQE</name>
<protein>
    <submittedName>
        <fullName evidence="1">Uncharacterized protein</fullName>
    </submittedName>
</protein>
<evidence type="ECO:0000313" key="1">
    <source>
        <dbReference type="EnsemblMetazoa" id="Aqu2.1.10193_001"/>
    </source>
</evidence>
<dbReference type="EnsemblMetazoa" id="Aqu2.1.10193_001">
    <property type="protein sequence ID" value="Aqu2.1.10193_001"/>
    <property type="gene ID" value="Aqu2.1.10193"/>
</dbReference>
<dbReference type="AlphaFoldDB" id="A0A1X7T6Q2"/>
<reference evidence="1" key="1">
    <citation type="submission" date="2017-05" db="UniProtKB">
        <authorList>
            <consortium name="EnsemblMetazoa"/>
        </authorList>
    </citation>
    <scope>IDENTIFICATION</scope>
</reference>
<accession>A0A1X7T6Q2</accession>